<dbReference type="PANTHER" id="PTHR46268:SF6">
    <property type="entry name" value="UNIVERSAL STRESS PROTEIN UP12"/>
    <property type="match status" value="1"/>
</dbReference>
<dbReference type="InterPro" id="IPR006016">
    <property type="entry name" value="UspA"/>
</dbReference>
<evidence type="ECO:0000256" key="1">
    <source>
        <dbReference type="ARBA" id="ARBA00008791"/>
    </source>
</evidence>
<evidence type="ECO:0000259" key="2">
    <source>
        <dbReference type="Pfam" id="PF00582"/>
    </source>
</evidence>
<gene>
    <name evidence="3" type="ORF">BBN63_25530</name>
</gene>
<accession>A0A1U9QXR2</accession>
<dbReference type="Gene3D" id="3.40.50.620">
    <property type="entry name" value="HUPs"/>
    <property type="match status" value="2"/>
</dbReference>
<feature type="domain" description="UspA" evidence="2">
    <location>
        <begin position="152"/>
        <end position="288"/>
    </location>
</feature>
<dbReference type="InterPro" id="IPR006015">
    <property type="entry name" value="Universal_stress_UspA"/>
</dbReference>
<dbReference type="InterPro" id="IPR014729">
    <property type="entry name" value="Rossmann-like_a/b/a_fold"/>
</dbReference>
<reference evidence="3 4" key="1">
    <citation type="submission" date="2016-11" db="EMBL/GenBank/DDBJ databases">
        <title>Complete genome sequence of Streptomyces niveus SCSIO 3406.</title>
        <authorList>
            <person name="Zhu Q."/>
            <person name="Cheng W."/>
            <person name="Song Y."/>
            <person name="Li Q."/>
            <person name="Ju J."/>
        </authorList>
    </citation>
    <scope>NUCLEOTIDE SEQUENCE [LARGE SCALE GENOMIC DNA]</scope>
    <source>
        <strain evidence="3 4">SCSIO 3406</strain>
    </source>
</reference>
<dbReference type="KEGG" id="snw:BBN63_25530"/>
<dbReference type="PANTHER" id="PTHR46268">
    <property type="entry name" value="STRESS RESPONSE PROTEIN NHAX"/>
    <property type="match status" value="1"/>
</dbReference>
<evidence type="ECO:0000313" key="3">
    <source>
        <dbReference type="EMBL" id="AQU69042.1"/>
    </source>
</evidence>
<organism evidence="3 4">
    <name type="scientific">Streptomyces niveus</name>
    <name type="common">Streptomyces spheroides</name>
    <dbReference type="NCBI Taxonomy" id="193462"/>
    <lineage>
        <taxon>Bacteria</taxon>
        <taxon>Bacillati</taxon>
        <taxon>Actinomycetota</taxon>
        <taxon>Actinomycetes</taxon>
        <taxon>Kitasatosporales</taxon>
        <taxon>Streptomycetaceae</taxon>
        <taxon>Streptomyces</taxon>
    </lineage>
</organism>
<comment type="similarity">
    <text evidence="1">Belongs to the universal stress protein A family.</text>
</comment>
<feature type="domain" description="UspA" evidence="2">
    <location>
        <begin position="1"/>
        <end position="137"/>
    </location>
</feature>
<dbReference type="SUPFAM" id="SSF52402">
    <property type="entry name" value="Adenine nucleotide alpha hydrolases-like"/>
    <property type="match status" value="2"/>
</dbReference>
<sequence length="290" mass="31282">MNRVVTVGLDGTPESLTAARWAAREAELRGVTLRMMHAWVLLSEEWDEPPTAQDDPNYWPKWIVEQARRSVEPLHPSLPVVEDLVAEDPVDALLAAAEESELLVLGSRDMAPLASYFLGDIGLHLMVHARAPTVFVRARDDSVPATDEGDVAVALGLHGPCDELLEFAFAGAARRGVTLRAVHGRNLPASAYTRGGIVADPYLPGVVIRGAQRELADALRPWREKYPDVRVVDTVRAESPARALVRGAAGAGLLVVGRRERHPRTAVRVGNVLGAAVHHAPCPVAIVPHG</sequence>
<dbReference type="RefSeq" id="WP_078077680.1">
    <property type="nucleotide sequence ID" value="NZ_CP018047.1"/>
</dbReference>
<keyword evidence="4" id="KW-1185">Reference proteome</keyword>
<dbReference type="Pfam" id="PF00582">
    <property type="entry name" value="Usp"/>
    <property type="match status" value="2"/>
</dbReference>
<protein>
    <recommendedName>
        <fullName evidence="2">UspA domain-containing protein</fullName>
    </recommendedName>
</protein>
<dbReference type="AlphaFoldDB" id="A0A1U9QXR2"/>
<dbReference type="PRINTS" id="PR01438">
    <property type="entry name" value="UNVRSLSTRESS"/>
</dbReference>
<dbReference type="OrthoDB" id="4867015at2"/>
<dbReference type="EMBL" id="CP018047">
    <property type="protein sequence ID" value="AQU69042.1"/>
    <property type="molecule type" value="Genomic_DNA"/>
</dbReference>
<name>A0A1U9QXR2_STRNV</name>
<dbReference type="Proteomes" id="UP000189677">
    <property type="component" value="Chromosome"/>
</dbReference>
<proteinExistence type="inferred from homology"/>
<evidence type="ECO:0000313" key="4">
    <source>
        <dbReference type="Proteomes" id="UP000189677"/>
    </source>
</evidence>